<protein>
    <submittedName>
        <fullName evidence="2">Uncharacterized protein</fullName>
    </submittedName>
</protein>
<feature type="region of interest" description="Disordered" evidence="1">
    <location>
        <begin position="100"/>
        <end position="135"/>
    </location>
</feature>
<dbReference type="EMBL" id="FNQB01000005">
    <property type="protein sequence ID" value="SDZ64925.1"/>
    <property type="molecule type" value="Genomic_DNA"/>
</dbReference>
<keyword evidence="3" id="KW-1185">Reference proteome</keyword>
<dbReference type="AlphaFoldDB" id="A0A1H3USR2"/>
<evidence type="ECO:0000256" key="1">
    <source>
        <dbReference type="SAM" id="MobiDB-lite"/>
    </source>
</evidence>
<organism evidence="2 3">
    <name type="scientific">Asanoa ishikariensis</name>
    <dbReference type="NCBI Taxonomy" id="137265"/>
    <lineage>
        <taxon>Bacteria</taxon>
        <taxon>Bacillati</taxon>
        <taxon>Actinomycetota</taxon>
        <taxon>Actinomycetes</taxon>
        <taxon>Micromonosporales</taxon>
        <taxon>Micromonosporaceae</taxon>
        <taxon>Asanoa</taxon>
    </lineage>
</organism>
<gene>
    <name evidence="2" type="ORF">SAMN05421684_7876</name>
</gene>
<evidence type="ECO:0000313" key="3">
    <source>
        <dbReference type="Proteomes" id="UP000199632"/>
    </source>
</evidence>
<sequence>MSGDGTRGPNRFRLARERIQSQRMPGRVMSRQELADVCNTWLSTKPDPDTPITENTIAKIEQGRVTWPREWRRAAYRHVLGASTDAELGFEDRRRKALAVPYSDPPDPEQPGSRSTHESGSVAGDLLPPPALPVAAGGATETAMMESPFDIDARSRLARSSNTSESFLAHIELSVGELIGKVERESPFLVTPVARQLHDFVVGLLQGSQHPHQRLRLYVAATHLTGILAALALDLGARPSAEAYARESFEIAEASAIGDVQAWSRAVQSLVAYYNGNYHDALAYAQDGQRRAQTPTHQVRLAVNGEARALARIGDERGVDEAVNRAFDLTSSMPPRAHISPSLSLEAYCPPRVAANAATAYLAIGRPGKVDGYLDTALAAFDAAGLQGPRALSRLDKAMAAIGRNPADPEEGAAQVLQALNLTEGHPYESVSQRTAEFLRSTQRWSDVPAIRSVADAFNDRRISQRALVASTALP</sequence>
<name>A0A1H3USR2_9ACTN</name>
<accession>A0A1H3USR2</accession>
<reference evidence="3" key="1">
    <citation type="submission" date="2016-10" db="EMBL/GenBank/DDBJ databases">
        <authorList>
            <person name="Varghese N."/>
            <person name="Submissions S."/>
        </authorList>
    </citation>
    <scope>NUCLEOTIDE SEQUENCE [LARGE SCALE GENOMIC DNA]</scope>
    <source>
        <strain evidence="3">DSM 44718</strain>
    </source>
</reference>
<evidence type="ECO:0000313" key="2">
    <source>
        <dbReference type="EMBL" id="SDZ64925.1"/>
    </source>
</evidence>
<dbReference type="STRING" id="137265.SAMN05421684_7876"/>
<proteinExistence type="predicted"/>
<dbReference type="Proteomes" id="UP000199632">
    <property type="component" value="Unassembled WGS sequence"/>
</dbReference>